<dbReference type="STRING" id="1462996.AWM70_11735"/>
<organism evidence="3 4">
    <name type="scientific">Paenibacillus yonginensis</name>
    <dbReference type="NCBI Taxonomy" id="1462996"/>
    <lineage>
        <taxon>Bacteria</taxon>
        <taxon>Bacillati</taxon>
        <taxon>Bacillota</taxon>
        <taxon>Bacilli</taxon>
        <taxon>Bacillales</taxon>
        <taxon>Paenibacillaceae</taxon>
        <taxon>Paenibacillus</taxon>
    </lineage>
</organism>
<reference evidence="3 4" key="1">
    <citation type="submission" date="2016-01" db="EMBL/GenBank/DDBJ databases">
        <title>Complete Genome Sequence of Paenibacillus yonginensis DCY84, a novel Plant Growth-Promoting Bacteria with Elicitation of Induced Systemic Resistance.</title>
        <authorList>
            <person name="Kim Y.J."/>
            <person name="Yang D.C."/>
            <person name="Sukweenadhi J."/>
        </authorList>
    </citation>
    <scope>NUCLEOTIDE SEQUENCE [LARGE SCALE GENOMIC DNA]</scope>
    <source>
        <strain evidence="3 4">DCY84</strain>
    </source>
</reference>
<proteinExistence type="predicted"/>
<keyword evidence="1" id="KW-0175">Coiled coil</keyword>
<dbReference type="OrthoDB" id="2958410at2"/>
<keyword evidence="2" id="KW-0472">Membrane</keyword>
<accession>A0A1B1N197</accession>
<dbReference type="Proteomes" id="UP000092573">
    <property type="component" value="Chromosome"/>
</dbReference>
<feature type="coiled-coil region" evidence="1">
    <location>
        <begin position="57"/>
        <end position="91"/>
    </location>
</feature>
<protein>
    <submittedName>
        <fullName evidence="3">Uncharacterized protein</fullName>
    </submittedName>
</protein>
<keyword evidence="4" id="KW-1185">Reference proteome</keyword>
<feature type="transmembrane region" description="Helical" evidence="2">
    <location>
        <begin position="42"/>
        <end position="60"/>
    </location>
</feature>
<keyword evidence="2" id="KW-0812">Transmembrane</keyword>
<feature type="transmembrane region" description="Helical" evidence="2">
    <location>
        <begin position="5"/>
        <end position="22"/>
    </location>
</feature>
<sequence length="140" mass="16779">MKKSSLWIYAALIFLLSFDIWTNNSPQAEGFYTYILKWLDCIKISIVWSVLCVIGLLIWYKDRLQLKEQEKEELKDQMRNRMEMLVMANQQLSEYRMRDLLVDLFRRFVLNQPYVLGVQLYEYSIVNKSGFGTVKLNFID</sequence>
<evidence type="ECO:0000256" key="1">
    <source>
        <dbReference type="SAM" id="Coils"/>
    </source>
</evidence>
<gene>
    <name evidence="3" type="ORF">AWM70_11735</name>
</gene>
<keyword evidence="2" id="KW-1133">Transmembrane helix</keyword>
<name>A0A1B1N197_9BACL</name>
<dbReference type="AlphaFoldDB" id="A0A1B1N197"/>
<dbReference type="EMBL" id="CP014167">
    <property type="protein sequence ID" value="ANS75191.1"/>
    <property type="molecule type" value="Genomic_DNA"/>
</dbReference>
<dbReference type="KEGG" id="pyg:AWM70_11735"/>
<evidence type="ECO:0000256" key="2">
    <source>
        <dbReference type="SAM" id="Phobius"/>
    </source>
</evidence>
<evidence type="ECO:0000313" key="4">
    <source>
        <dbReference type="Proteomes" id="UP000092573"/>
    </source>
</evidence>
<evidence type="ECO:0000313" key="3">
    <source>
        <dbReference type="EMBL" id="ANS75191.1"/>
    </source>
</evidence>
<dbReference type="RefSeq" id="WP_068696586.1">
    <property type="nucleotide sequence ID" value="NZ_CP014167.1"/>
</dbReference>